<keyword evidence="2" id="KW-0472">Membrane</keyword>
<dbReference type="AlphaFoldDB" id="K9YN85"/>
<dbReference type="eggNOG" id="COG3170">
    <property type="taxonomic scope" value="Bacteria"/>
</dbReference>
<keyword evidence="2" id="KW-0812">Transmembrane</keyword>
<feature type="transmembrane region" description="Helical" evidence="2">
    <location>
        <begin position="20"/>
        <end position="44"/>
    </location>
</feature>
<organism evidence="3 4">
    <name type="scientific">Cyanobacterium stanieri (strain ATCC 29140 / PCC 7202)</name>
    <dbReference type="NCBI Taxonomy" id="292563"/>
    <lineage>
        <taxon>Bacteria</taxon>
        <taxon>Bacillati</taxon>
        <taxon>Cyanobacteriota</taxon>
        <taxon>Cyanophyceae</taxon>
        <taxon>Oscillatoriophycideae</taxon>
        <taxon>Chroococcales</taxon>
        <taxon>Geminocystaceae</taxon>
        <taxon>Cyanobacterium</taxon>
    </lineage>
</organism>
<keyword evidence="2" id="KW-1133">Transmembrane helix</keyword>
<gene>
    <name evidence="3" type="ordered locus">Cyast_1607</name>
</gene>
<feature type="region of interest" description="Disordered" evidence="1">
    <location>
        <begin position="134"/>
        <end position="205"/>
    </location>
</feature>
<evidence type="ECO:0000256" key="2">
    <source>
        <dbReference type="SAM" id="Phobius"/>
    </source>
</evidence>
<name>K9YN85_CYASC</name>
<protein>
    <submittedName>
        <fullName evidence="3">Uncharacterized protein</fullName>
    </submittedName>
</protein>
<sequence>MTGKVIDSGANGLLLVLLPFALVTMVVFVAWPLIVGVFAFALGWKLWQTYQWQQLSAKIDPLFNQLVNANQGCLTVLDISSKTGLSASGSKWYLDRKKEQYGAVKRLYDDQGVVYYFLTANTLGSIFDDSETESAPKKSLVSSSDAHSKGEATTVISESQAESPAVVDSSADKDNSSVVQESINDRESDNSSEGDEIPTATPPEVIQSDLGEVIETSTLVLNQTELAKRLEVSPSTVGKRKLDDDFSIWSQSRDPDGIPWFYKEDEKEFIPRES</sequence>
<accession>K9YN85</accession>
<dbReference type="HOGENOM" id="CLU_075760_0_0_3"/>
<dbReference type="Proteomes" id="UP000010483">
    <property type="component" value="Chromosome"/>
</dbReference>
<dbReference type="BioCyc" id="CSTA292563:G1353-1617-MONOMER"/>
<dbReference type="PATRIC" id="fig|292563.3.peg.1678"/>
<reference evidence="4" key="1">
    <citation type="journal article" date="2013" name="Proc. Natl. Acad. Sci. U.S.A.">
        <title>Improving the coverage of the cyanobacterial phylum using diversity-driven genome sequencing.</title>
        <authorList>
            <person name="Shih P.M."/>
            <person name="Wu D."/>
            <person name="Latifi A."/>
            <person name="Axen S.D."/>
            <person name="Fewer D.P."/>
            <person name="Talla E."/>
            <person name="Calteau A."/>
            <person name="Cai F."/>
            <person name="Tandeau de Marsac N."/>
            <person name="Rippka R."/>
            <person name="Herdman M."/>
            <person name="Sivonen K."/>
            <person name="Coursin T."/>
            <person name="Laurent T."/>
            <person name="Goodwin L."/>
            <person name="Nolan M."/>
            <person name="Davenport K.W."/>
            <person name="Han C.S."/>
            <person name="Rubin E.M."/>
            <person name="Eisen J.A."/>
            <person name="Woyke T."/>
            <person name="Gugger M."/>
            <person name="Kerfeld C.A."/>
        </authorList>
    </citation>
    <scope>NUCLEOTIDE SEQUENCE [LARGE SCALE GENOMIC DNA]</scope>
    <source>
        <strain evidence="4">ATCC 29140 / PCC 7202</strain>
    </source>
</reference>
<dbReference type="KEGG" id="csn:Cyast_1607"/>
<evidence type="ECO:0000313" key="3">
    <source>
        <dbReference type="EMBL" id="AFZ47568.1"/>
    </source>
</evidence>
<dbReference type="EMBL" id="CP003940">
    <property type="protein sequence ID" value="AFZ47568.1"/>
    <property type="molecule type" value="Genomic_DNA"/>
</dbReference>
<proteinExistence type="predicted"/>
<keyword evidence="4" id="KW-1185">Reference proteome</keyword>
<evidence type="ECO:0000256" key="1">
    <source>
        <dbReference type="SAM" id="MobiDB-lite"/>
    </source>
</evidence>
<dbReference type="STRING" id="292563.Cyast_1607"/>
<evidence type="ECO:0000313" key="4">
    <source>
        <dbReference type="Proteomes" id="UP000010483"/>
    </source>
</evidence>